<organism evidence="3 4">
    <name type="scientific">Gordonibacter massiliensis</name>
    <name type="common">ex Traore et al. 2017</name>
    <dbReference type="NCBI Taxonomy" id="1841863"/>
    <lineage>
        <taxon>Bacteria</taxon>
        <taxon>Bacillati</taxon>
        <taxon>Actinomycetota</taxon>
        <taxon>Coriobacteriia</taxon>
        <taxon>Eggerthellales</taxon>
        <taxon>Eggerthellaceae</taxon>
        <taxon>Gordonibacter</taxon>
    </lineage>
</organism>
<proteinExistence type="inferred from homology"/>
<sequence length="106" mass="12246">MLDLAWRPRAHLDRESIAIYLGLECKNPQAALAAITRIDAAIDHVRAFPDAGGRFAMEGFRLKEYRTVLASPYTIYYRFDDSTLTVYRILHQRRDIDTYALVDLPE</sequence>
<keyword evidence="2" id="KW-1277">Toxin-antitoxin system</keyword>
<dbReference type="RefSeq" id="WP_185904677.1">
    <property type="nucleotide sequence ID" value="NZ_JACMSE010000002.1"/>
</dbReference>
<evidence type="ECO:0000313" key="3">
    <source>
        <dbReference type="EMBL" id="MBC2888757.1"/>
    </source>
</evidence>
<dbReference type="InterPro" id="IPR007712">
    <property type="entry name" value="RelE/ParE_toxin"/>
</dbReference>
<comment type="caution">
    <text evidence="3">The sequence shown here is derived from an EMBL/GenBank/DDBJ whole genome shotgun (WGS) entry which is preliminary data.</text>
</comment>
<dbReference type="Proteomes" id="UP000587396">
    <property type="component" value="Unassembled WGS sequence"/>
</dbReference>
<dbReference type="InterPro" id="IPR035093">
    <property type="entry name" value="RelE/ParE_toxin_dom_sf"/>
</dbReference>
<evidence type="ECO:0000256" key="1">
    <source>
        <dbReference type="ARBA" id="ARBA00006226"/>
    </source>
</evidence>
<name>A0A842JAK0_9ACTN</name>
<dbReference type="AlphaFoldDB" id="A0A842JAK0"/>
<accession>A0A842JAK0</accession>
<protein>
    <submittedName>
        <fullName evidence="3">Type II toxin-antitoxin system RelE/ParE family toxin</fullName>
    </submittedName>
</protein>
<dbReference type="Gene3D" id="3.30.2310.20">
    <property type="entry name" value="RelE-like"/>
    <property type="match status" value="1"/>
</dbReference>
<dbReference type="Pfam" id="PF05016">
    <property type="entry name" value="ParE_toxin"/>
    <property type="match status" value="1"/>
</dbReference>
<dbReference type="EMBL" id="JACMSE010000002">
    <property type="protein sequence ID" value="MBC2888757.1"/>
    <property type="molecule type" value="Genomic_DNA"/>
</dbReference>
<gene>
    <name evidence="3" type="ORF">H7313_05255</name>
</gene>
<dbReference type="PANTHER" id="PTHR33755">
    <property type="entry name" value="TOXIN PARE1-RELATED"/>
    <property type="match status" value="1"/>
</dbReference>
<evidence type="ECO:0000313" key="4">
    <source>
        <dbReference type="Proteomes" id="UP000587396"/>
    </source>
</evidence>
<reference evidence="3 4" key="1">
    <citation type="submission" date="2020-08" db="EMBL/GenBank/DDBJ databases">
        <authorList>
            <person name="Liu C."/>
            <person name="Sun Q."/>
        </authorList>
    </citation>
    <scope>NUCLEOTIDE SEQUENCE [LARGE SCALE GENOMIC DNA]</scope>
    <source>
        <strain evidence="3 4">N22</strain>
    </source>
</reference>
<comment type="similarity">
    <text evidence="1">Belongs to the RelE toxin family.</text>
</comment>
<evidence type="ECO:0000256" key="2">
    <source>
        <dbReference type="ARBA" id="ARBA00022649"/>
    </source>
</evidence>
<dbReference type="InterPro" id="IPR051803">
    <property type="entry name" value="TA_system_RelE-like_toxin"/>
</dbReference>
<keyword evidence="4" id="KW-1185">Reference proteome</keyword>